<keyword evidence="2 6" id="KW-0812">Transmembrane</keyword>
<feature type="transmembrane region" description="Helical" evidence="6">
    <location>
        <begin position="192"/>
        <end position="219"/>
    </location>
</feature>
<evidence type="ECO:0000256" key="2">
    <source>
        <dbReference type="ARBA" id="ARBA00022692"/>
    </source>
</evidence>
<feature type="transmembrane region" description="Helical" evidence="6">
    <location>
        <begin position="114"/>
        <end position="135"/>
    </location>
</feature>
<reference evidence="8 9" key="1">
    <citation type="submission" date="2015-05" db="EMBL/GenBank/DDBJ databases">
        <authorList>
            <person name="Wang D.B."/>
            <person name="Wang M."/>
        </authorList>
    </citation>
    <scope>NUCLEOTIDE SEQUENCE [LARGE SCALE GENOMIC DNA]</scope>
    <source>
        <strain evidence="8">VL1</strain>
    </source>
</reference>
<dbReference type="GO" id="GO:0016020">
    <property type="term" value="C:membrane"/>
    <property type="evidence" value="ECO:0007669"/>
    <property type="project" value="UniProtKB-SubCell"/>
</dbReference>
<dbReference type="Pfam" id="PF20684">
    <property type="entry name" value="Fung_rhodopsin"/>
    <property type="match status" value="1"/>
</dbReference>
<evidence type="ECO:0000313" key="8">
    <source>
        <dbReference type="EMBL" id="CRJ82722.1"/>
    </source>
</evidence>
<evidence type="ECO:0000256" key="3">
    <source>
        <dbReference type="ARBA" id="ARBA00022989"/>
    </source>
</evidence>
<evidence type="ECO:0000256" key="6">
    <source>
        <dbReference type="SAM" id="Phobius"/>
    </source>
</evidence>
<gene>
    <name evidence="8" type="ORF">BN1708_009019</name>
</gene>
<dbReference type="InterPro" id="IPR049326">
    <property type="entry name" value="Rhodopsin_dom_fungi"/>
</dbReference>
<comment type="similarity">
    <text evidence="5">Belongs to the SAT4 family.</text>
</comment>
<protein>
    <recommendedName>
        <fullName evidence="7">Rhodopsin domain-containing protein</fullName>
    </recommendedName>
</protein>
<sequence>MGDPLVDQAFRDGRVPEGITKDFLNESRDGSAIAAIAFIFAASSIIVIIRLLSRGFMVKLLGFDDALAALSLLLYAPFVGLCIKLIQIGSGRHYEYIQHVMTMPVVEQSEVLDFVAHLIYTTSLLVCRISGLAFYHRLCSQHNRFMIAIRVTAGVLVAGYLPQMCLIIFHCLPVTALWPYDWQPGVERYSCLAWGIVYSVNSVISLFCDFLLFGIPIAMLRMLRMQRKQKIQLACILLPGILVIAISSARLALVIQGQWEPDMSWAYNPMLIVEVAEIGATLIALSIPGIKPVFDRFILRKDISGSTDRAYYQNESGNSGGGSRGQRDTKLRSLRNTHTALDSQENINGPVSSVERMHKDDISLSSGDGIVVRTEFELAVRQDVDGREKGARVRESAL</sequence>
<feature type="domain" description="Rhodopsin" evidence="7">
    <location>
        <begin position="49"/>
        <end position="295"/>
    </location>
</feature>
<organism evidence="8 9">
    <name type="scientific">Verticillium longisporum</name>
    <name type="common">Verticillium dahliae var. longisporum</name>
    <dbReference type="NCBI Taxonomy" id="100787"/>
    <lineage>
        <taxon>Eukaryota</taxon>
        <taxon>Fungi</taxon>
        <taxon>Dikarya</taxon>
        <taxon>Ascomycota</taxon>
        <taxon>Pezizomycotina</taxon>
        <taxon>Sordariomycetes</taxon>
        <taxon>Hypocreomycetidae</taxon>
        <taxon>Glomerellales</taxon>
        <taxon>Plectosphaerellaceae</taxon>
        <taxon>Verticillium</taxon>
    </lineage>
</organism>
<keyword evidence="4 6" id="KW-0472">Membrane</keyword>
<feature type="transmembrane region" description="Helical" evidence="6">
    <location>
        <begin position="147"/>
        <end position="180"/>
    </location>
</feature>
<feature type="transmembrane region" description="Helical" evidence="6">
    <location>
        <begin position="265"/>
        <end position="290"/>
    </location>
</feature>
<evidence type="ECO:0000259" key="7">
    <source>
        <dbReference type="Pfam" id="PF20684"/>
    </source>
</evidence>
<evidence type="ECO:0000256" key="4">
    <source>
        <dbReference type="ARBA" id="ARBA00023136"/>
    </source>
</evidence>
<proteinExistence type="inferred from homology"/>
<dbReference type="EMBL" id="CVQH01000114">
    <property type="protein sequence ID" value="CRJ82722.1"/>
    <property type="molecule type" value="Genomic_DNA"/>
</dbReference>
<dbReference type="InterPro" id="IPR052337">
    <property type="entry name" value="SAT4-like"/>
</dbReference>
<keyword evidence="9" id="KW-1185">Reference proteome</keyword>
<dbReference type="PANTHER" id="PTHR33048:SF47">
    <property type="entry name" value="INTEGRAL MEMBRANE PROTEIN-RELATED"/>
    <property type="match status" value="1"/>
</dbReference>
<comment type="subcellular location">
    <subcellularLocation>
        <location evidence="1">Membrane</location>
        <topology evidence="1">Multi-pass membrane protein</topology>
    </subcellularLocation>
</comment>
<feature type="transmembrane region" description="Helical" evidence="6">
    <location>
        <begin position="231"/>
        <end position="253"/>
    </location>
</feature>
<evidence type="ECO:0000256" key="1">
    <source>
        <dbReference type="ARBA" id="ARBA00004141"/>
    </source>
</evidence>
<dbReference type="Proteomes" id="UP000044602">
    <property type="component" value="Unassembled WGS sequence"/>
</dbReference>
<feature type="transmembrane region" description="Helical" evidence="6">
    <location>
        <begin position="65"/>
        <end position="86"/>
    </location>
</feature>
<dbReference type="AlphaFoldDB" id="A0A0G4KE61"/>
<evidence type="ECO:0000313" key="9">
    <source>
        <dbReference type="Proteomes" id="UP000044602"/>
    </source>
</evidence>
<feature type="transmembrane region" description="Helical" evidence="6">
    <location>
        <begin position="32"/>
        <end position="53"/>
    </location>
</feature>
<name>A0A0G4KE61_VERLO</name>
<dbReference type="PANTHER" id="PTHR33048">
    <property type="entry name" value="PTH11-LIKE INTEGRAL MEMBRANE PROTEIN (AFU_ORTHOLOGUE AFUA_5G11245)"/>
    <property type="match status" value="1"/>
</dbReference>
<evidence type="ECO:0000256" key="5">
    <source>
        <dbReference type="ARBA" id="ARBA00038359"/>
    </source>
</evidence>
<accession>A0A0G4KE61</accession>
<keyword evidence="3 6" id="KW-1133">Transmembrane helix</keyword>